<dbReference type="InterPro" id="IPR057670">
    <property type="entry name" value="SH3_retrovirus"/>
</dbReference>
<sequence length="171" mass="19629">IGFKIPEEEWQSKDVRLSHLKVFGCVSYVRVGDVDKDKFDPKARKCIFIGYGANDMGYRLWDDEKRKIIRSRDVTFNEDVVYKDKLETNAEVEKKLTNKQEVVLDDNIEDDIAGKGESLENKTVDETTLVTPIIEVRRSSRVISPSHRFSPSANYLLLTDSGEPLCYHEAL</sequence>
<gene>
    <name evidence="2" type="ORF">KK1_001663</name>
</gene>
<accession>A0A151SL29</accession>
<dbReference type="STRING" id="3821.A0A151SL29"/>
<feature type="non-terminal residue" evidence="2">
    <location>
        <position position="1"/>
    </location>
</feature>
<dbReference type="EMBL" id="CM003613">
    <property type="protein sequence ID" value="KYP55451.1"/>
    <property type="molecule type" value="Genomic_DNA"/>
</dbReference>
<reference evidence="2 3" key="1">
    <citation type="journal article" date="2012" name="Nat. Biotechnol.">
        <title>Draft genome sequence of pigeonpea (Cajanus cajan), an orphan legume crop of resource-poor farmers.</title>
        <authorList>
            <person name="Varshney R.K."/>
            <person name="Chen W."/>
            <person name="Li Y."/>
            <person name="Bharti A.K."/>
            <person name="Saxena R.K."/>
            <person name="Schlueter J.A."/>
            <person name="Donoghue M.T."/>
            <person name="Azam S."/>
            <person name="Fan G."/>
            <person name="Whaley A.M."/>
            <person name="Farmer A.D."/>
            <person name="Sheridan J."/>
            <person name="Iwata A."/>
            <person name="Tuteja R."/>
            <person name="Penmetsa R.V."/>
            <person name="Wu W."/>
            <person name="Upadhyaya H.D."/>
            <person name="Yang S.P."/>
            <person name="Shah T."/>
            <person name="Saxena K.B."/>
            <person name="Michael T."/>
            <person name="McCombie W.R."/>
            <person name="Yang B."/>
            <person name="Zhang G."/>
            <person name="Yang H."/>
            <person name="Wang J."/>
            <person name="Spillane C."/>
            <person name="Cook D.R."/>
            <person name="May G.D."/>
            <person name="Xu X."/>
            <person name="Jackson S.A."/>
        </authorList>
    </citation>
    <scope>NUCLEOTIDE SEQUENCE [LARGE SCALE GENOMIC DNA]</scope>
    <source>
        <strain evidence="3">cv. Asha</strain>
    </source>
</reference>
<protein>
    <submittedName>
        <fullName evidence="2">Retrovirus-related Pol polyprotein from transposon TNT 1-94</fullName>
    </submittedName>
</protein>
<dbReference type="Pfam" id="PF25597">
    <property type="entry name" value="SH3_retrovirus"/>
    <property type="match status" value="1"/>
</dbReference>
<feature type="domain" description="Retroviral polymerase SH3-like" evidence="1">
    <location>
        <begin position="25"/>
        <end position="87"/>
    </location>
</feature>
<dbReference type="OMA" id="PLCYHEA"/>
<proteinExistence type="predicted"/>
<dbReference type="AlphaFoldDB" id="A0A151SL29"/>
<evidence type="ECO:0000313" key="3">
    <source>
        <dbReference type="Proteomes" id="UP000075243"/>
    </source>
</evidence>
<evidence type="ECO:0000259" key="1">
    <source>
        <dbReference type="Pfam" id="PF25597"/>
    </source>
</evidence>
<dbReference type="Gramene" id="C.cajan_01625.t">
    <property type="protein sequence ID" value="C.cajan_01625.t.cds1"/>
    <property type="gene ID" value="C.cajan_01625"/>
</dbReference>
<evidence type="ECO:0000313" key="2">
    <source>
        <dbReference type="EMBL" id="KYP55451.1"/>
    </source>
</evidence>
<organism evidence="2 3">
    <name type="scientific">Cajanus cajan</name>
    <name type="common">Pigeon pea</name>
    <name type="synonym">Cajanus indicus</name>
    <dbReference type="NCBI Taxonomy" id="3821"/>
    <lineage>
        <taxon>Eukaryota</taxon>
        <taxon>Viridiplantae</taxon>
        <taxon>Streptophyta</taxon>
        <taxon>Embryophyta</taxon>
        <taxon>Tracheophyta</taxon>
        <taxon>Spermatophyta</taxon>
        <taxon>Magnoliopsida</taxon>
        <taxon>eudicotyledons</taxon>
        <taxon>Gunneridae</taxon>
        <taxon>Pentapetalae</taxon>
        <taxon>rosids</taxon>
        <taxon>fabids</taxon>
        <taxon>Fabales</taxon>
        <taxon>Fabaceae</taxon>
        <taxon>Papilionoideae</taxon>
        <taxon>50 kb inversion clade</taxon>
        <taxon>NPAAA clade</taxon>
        <taxon>indigoferoid/millettioid clade</taxon>
        <taxon>Phaseoleae</taxon>
        <taxon>Cajanus</taxon>
    </lineage>
</organism>
<name>A0A151SL29_CAJCA</name>
<keyword evidence="3" id="KW-1185">Reference proteome</keyword>
<dbReference type="Proteomes" id="UP000075243">
    <property type="component" value="Chromosome 11"/>
</dbReference>